<feature type="binding site" evidence="8">
    <location>
        <begin position="61"/>
        <end position="62"/>
    </location>
    <ligand>
        <name>NAD(+)</name>
        <dbReference type="ChEBI" id="CHEBI:57540"/>
    </ligand>
</feature>
<comment type="similarity">
    <text evidence="2 9">Belongs to the short-chain dehydrogenases/reductases (SDR) family.</text>
</comment>
<dbReference type="KEGG" id="asan:AWM72_02285"/>
<feature type="binding site" evidence="8">
    <location>
        <position position="35"/>
    </location>
    <ligand>
        <name>NAD(+)</name>
        <dbReference type="ChEBI" id="CHEBI:57540"/>
    </ligand>
</feature>
<gene>
    <name evidence="10" type="ORF">AWM72_02285</name>
</gene>
<dbReference type="Proteomes" id="UP000069912">
    <property type="component" value="Chromosome"/>
</dbReference>
<proteinExistence type="inferred from homology"/>
<feature type="binding site" evidence="8">
    <location>
        <position position="159"/>
    </location>
    <ligand>
        <name>NAD(+)</name>
        <dbReference type="ChEBI" id="CHEBI:57540"/>
    </ligand>
</feature>
<evidence type="ECO:0000256" key="9">
    <source>
        <dbReference type="RuleBase" id="RU000363"/>
    </source>
</evidence>
<dbReference type="GeneID" id="92902895"/>
<protein>
    <recommendedName>
        <fullName evidence="3">diacetyl reductase [(S)-acetoin forming]</fullName>
        <ecNumber evidence="3">1.1.1.304</ecNumber>
    </recommendedName>
</protein>
<sequence length="259" mass="27415">MSEKKVAVITGGAQGLGKAIAQQLAADGFDLVLADIDRETLEATQKEFADQGIEAAIKEADVSKLQDQKDLAAYAVDQFGRLDVFVNNAGIEGRVAPLIDLEEEDLGALFDINIKGTIYGIQAAAKQMKALGIKGKIINASSIAGREGFEMLSAYSATKFAVSGLTQTAAKELADDGITVNAYAPGIAGTGMWDRLDEKFAELTGAERGETFKEQVANIALGRTQEPEDVANLVSFLASEKADYITGQIIVTDGGMVFQ</sequence>
<dbReference type="EC" id="1.1.1.304" evidence="3"/>
<evidence type="ECO:0000256" key="7">
    <source>
        <dbReference type="PIRSR" id="PIRSR614007-1"/>
    </source>
</evidence>
<reference evidence="11" key="2">
    <citation type="submission" date="2016-01" db="EMBL/GenBank/DDBJ databases">
        <title>Six Aerococcus type strain genome sequencing and assembly using PacBio and Illumina Hiseq.</title>
        <authorList>
            <person name="Carkaci D."/>
            <person name="Dargis R."/>
            <person name="Nielsen X.C."/>
            <person name="Skovgaard O."/>
            <person name="Fuursted K."/>
            <person name="Christensen J.J."/>
        </authorList>
    </citation>
    <scope>NUCLEOTIDE SEQUENCE [LARGE SCALE GENOMIC DNA]</scope>
    <source>
        <strain evidence="11">CCUG43001</strain>
    </source>
</reference>
<evidence type="ECO:0000256" key="6">
    <source>
        <dbReference type="ARBA" id="ARBA00047315"/>
    </source>
</evidence>
<dbReference type="EMBL" id="CP014160">
    <property type="protein sequence ID" value="AMB93664.1"/>
    <property type="molecule type" value="Genomic_DNA"/>
</dbReference>
<evidence type="ECO:0000256" key="3">
    <source>
        <dbReference type="ARBA" id="ARBA00012848"/>
    </source>
</evidence>
<evidence type="ECO:0000313" key="10">
    <source>
        <dbReference type="EMBL" id="AMB93664.1"/>
    </source>
</evidence>
<dbReference type="GO" id="GO:0045150">
    <property type="term" value="P:acetoin catabolic process"/>
    <property type="evidence" value="ECO:0007669"/>
    <property type="project" value="InterPro"/>
</dbReference>
<evidence type="ECO:0000256" key="2">
    <source>
        <dbReference type="ARBA" id="ARBA00006484"/>
    </source>
</evidence>
<dbReference type="InterPro" id="IPR014007">
    <property type="entry name" value="23BDH"/>
</dbReference>
<dbReference type="GO" id="GO:0052588">
    <property type="term" value="F:diacetyl reductase ((S)-acetoin forming) (NAD+) activity"/>
    <property type="evidence" value="ECO:0007669"/>
    <property type="project" value="UniProtKB-EC"/>
</dbReference>
<dbReference type="SUPFAM" id="SSF51735">
    <property type="entry name" value="NAD(P)-binding Rossmann-fold domains"/>
    <property type="match status" value="1"/>
</dbReference>
<accession>A0A0X8FAL0</accession>
<comment type="catalytic activity">
    <reaction evidence="6">
        <text>(S)-acetoin + NAD(+) = diacetyl + NADH + H(+)</text>
        <dbReference type="Rhea" id="RHEA:27286"/>
        <dbReference type="ChEBI" id="CHEBI:15378"/>
        <dbReference type="ChEBI" id="CHEBI:15687"/>
        <dbReference type="ChEBI" id="CHEBI:16583"/>
        <dbReference type="ChEBI" id="CHEBI:57540"/>
        <dbReference type="ChEBI" id="CHEBI:57945"/>
        <dbReference type="EC" id="1.1.1.304"/>
    </reaction>
</comment>
<dbReference type="InterPro" id="IPR036291">
    <property type="entry name" value="NAD(P)-bd_dom_sf"/>
</dbReference>
<dbReference type="PRINTS" id="PR00080">
    <property type="entry name" value="SDRFAMILY"/>
</dbReference>
<dbReference type="PRINTS" id="PR00081">
    <property type="entry name" value="GDHRDH"/>
</dbReference>
<evidence type="ECO:0000256" key="8">
    <source>
        <dbReference type="PIRSR" id="PIRSR614007-2"/>
    </source>
</evidence>
<reference evidence="10 11" key="1">
    <citation type="journal article" date="2016" name="Genome Announc.">
        <title>Complete Genome Sequences of Aerococcus christensenii CCUG 28831T, Aerococcus sanguinicola CCUG 43001T, Aerococcus urinae CCUG 36881T, Aerococcus urinaeequi CCUG 28094T, Aerococcus urinaehominis CCUG 42038 BT, and Aerococcus viridans CCUG 4311T.</title>
        <authorList>
            <person name="Carkaci D."/>
            <person name="Dargis R."/>
            <person name="Nielsen X.C."/>
            <person name="Skovgaard O."/>
            <person name="Fuursted K."/>
            <person name="Christensen J.J."/>
        </authorList>
    </citation>
    <scope>NUCLEOTIDE SEQUENCE [LARGE SCALE GENOMIC DNA]</scope>
    <source>
        <strain evidence="10 11">CCUG43001</strain>
    </source>
</reference>
<dbReference type="PROSITE" id="PS00061">
    <property type="entry name" value="ADH_SHORT"/>
    <property type="match status" value="1"/>
</dbReference>
<feature type="binding site" evidence="8">
    <location>
        <position position="88"/>
    </location>
    <ligand>
        <name>NAD(+)</name>
        <dbReference type="ChEBI" id="CHEBI:57540"/>
    </ligand>
</feature>
<dbReference type="PANTHER" id="PTHR24321:SF8">
    <property type="entry name" value="ESTRADIOL 17-BETA-DEHYDROGENASE 8-RELATED"/>
    <property type="match status" value="1"/>
</dbReference>
<keyword evidence="11" id="KW-1185">Reference proteome</keyword>
<comment type="function">
    <text evidence="1">Catalyzes the irreversible reduction of 2,3-butanediol to (S)-acetoin in the presence of NADH.</text>
</comment>
<feature type="active site" description="Proton acceptor" evidence="7">
    <location>
        <position position="155"/>
    </location>
</feature>
<dbReference type="Pfam" id="PF00106">
    <property type="entry name" value="adh_short"/>
    <property type="match status" value="1"/>
</dbReference>
<evidence type="ECO:0000313" key="11">
    <source>
        <dbReference type="Proteomes" id="UP000069912"/>
    </source>
</evidence>
<dbReference type="FunFam" id="3.40.50.720:FF:000084">
    <property type="entry name" value="Short-chain dehydrogenase reductase"/>
    <property type="match status" value="1"/>
</dbReference>
<dbReference type="Gene3D" id="3.40.50.720">
    <property type="entry name" value="NAD(P)-binding Rossmann-like Domain"/>
    <property type="match status" value="1"/>
</dbReference>
<feature type="binding site" evidence="8">
    <location>
        <begin position="185"/>
        <end position="190"/>
    </location>
    <ligand>
        <name>NAD(+)</name>
        <dbReference type="ChEBI" id="CHEBI:57540"/>
    </ligand>
</feature>
<name>A0A0X8FAL0_9LACT</name>
<dbReference type="NCBIfam" id="TIGR02415">
    <property type="entry name" value="23BDH"/>
    <property type="match status" value="1"/>
</dbReference>
<dbReference type="InterPro" id="IPR020904">
    <property type="entry name" value="Sc_DH/Rdtase_CS"/>
</dbReference>
<dbReference type="NCBIfam" id="NF005559">
    <property type="entry name" value="PRK07231.1"/>
    <property type="match status" value="1"/>
</dbReference>
<dbReference type="GO" id="GO:0008206">
    <property type="term" value="P:bile acid metabolic process"/>
    <property type="evidence" value="ECO:0007669"/>
    <property type="project" value="UniProtKB-ARBA"/>
</dbReference>
<dbReference type="RefSeq" id="WP_067972566.1">
    <property type="nucleotide sequence ID" value="NZ_CAJHKN010000003.1"/>
</dbReference>
<keyword evidence="5 8" id="KW-0520">NAD</keyword>
<dbReference type="InterPro" id="IPR002347">
    <property type="entry name" value="SDR_fam"/>
</dbReference>
<dbReference type="PANTHER" id="PTHR24321">
    <property type="entry name" value="DEHYDROGENASES, SHORT CHAIN"/>
    <property type="match status" value="1"/>
</dbReference>
<dbReference type="AlphaFoldDB" id="A0A0X8FAL0"/>
<evidence type="ECO:0000256" key="4">
    <source>
        <dbReference type="ARBA" id="ARBA00023002"/>
    </source>
</evidence>
<evidence type="ECO:0000256" key="1">
    <source>
        <dbReference type="ARBA" id="ARBA00003200"/>
    </source>
</evidence>
<feature type="binding site" evidence="8">
    <location>
        <position position="155"/>
    </location>
    <ligand>
        <name>NAD(+)</name>
        <dbReference type="ChEBI" id="CHEBI:57540"/>
    </ligand>
</feature>
<evidence type="ECO:0000256" key="5">
    <source>
        <dbReference type="ARBA" id="ARBA00023027"/>
    </source>
</evidence>
<organism evidence="10 11">
    <name type="scientific">Aerococcus sanguinicola</name>
    <dbReference type="NCBI Taxonomy" id="119206"/>
    <lineage>
        <taxon>Bacteria</taxon>
        <taxon>Bacillati</taxon>
        <taxon>Bacillota</taxon>
        <taxon>Bacilli</taxon>
        <taxon>Lactobacillales</taxon>
        <taxon>Aerococcaceae</taxon>
        <taxon>Aerococcus</taxon>
    </lineage>
</organism>
<keyword evidence="4" id="KW-0560">Oxidoreductase</keyword>